<dbReference type="InterPro" id="IPR023195">
    <property type="entry name" value="Nict_dMeBzImd_PRibTrfase_N"/>
</dbReference>
<keyword evidence="11" id="KW-0812">Transmembrane</keyword>
<dbReference type="RefSeq" id="WP_073123270.1">
    <property type="nucleotide sequence ID" value="NZ_FRAA01000005.1"/>
</dbReference>
<feature type="transmembrane region" description="Helical" evidence="11">
    <location>
        <begin position="254"/>
        <end position="271"/>
    </location>
</feature>
<dbReference type="InterPro" id="IPR003200">
    <property type="entry name" value="Nict_dMeBzImd_PRibTrfase"/>
</dbReference>
<keyword evidence="13" id="KW-1185">Reference proteome</keyword>
<dbReference type="UniPathway" id="UPA00061">
    <property type="reaction ID" value="UER00516"/>
</dbReference>
<sequence length="346" mass="37823">MKNYFIEKPSQTILDQVKNKIDLKTKPLGSLGQLESIAKKICLIQQTRSPKLNHPAMLVFAGDHGLTDENISAFPQEVTHQMVLNFLSGGAAINVFCQQNQINLSVVDAGVNHTFAHHPDLIDRKIGFGTANSLHEEAMTDKEFNQAMAAGAQLVDRKFTKGCNIIGFGEMGIGNTSASSLLMSAFTDCSLEDCVGRGTGIDDQGLHHKIDVLQKVYAQHRAKLNDPLTFFRCVAGFEMAMMLGAMVQAAENKMILLIDGFIASAVFLAAYQQYPNLMCYALFCHQSDEHGHQSLLDHLGQEPILKMNLRLGEGTGCALAYPIIQSSVAFINQMASFESASITNKP</sequence>
<comment type="pathway">
    <text evidence="1 10">Nucleoside biosynthesis; alpha-ribazole biosynthesis; alpha-ribazole from 5,6-dimethylbenzimidazole: step 1/2.</text>
</comment>
<dbReference type="Gene3D" id="1.10.1610.10">
    <property type="match status" value="1"/>
</dbReference>
<comment type="catalytic activity">
    <reaction evidence="9 10">
        <text>5,6-dimethylbenzimidazole + nicotinate beta-D-ribonucleotide = alpha-ribazole 5'-phosphate + nicotinate + H(+)</text>
        <dbReference type="Rhea" id="RHEA:11196"/>
        <dbReference type="ChEBI" id="CHEBI:15378"/>
        <dbReference type="ChEBI" id="CHEBI:15890"/>
        <dbReference type="ChEBI" id="CHEBI:32544"/>
        <dbReference type="ChEBI" id="CHEBI:57502"/>
        <dbReference type="ChEBI" id="CHEBI:57918"/>
        <dbReference type="EC" id="2.4.2.21"/>
    </reaction>
</comment>
<evidence type="ECO:0000256" key="5">
    <source>
        <dbReference type="ARBA" id="ARBA00022573"/>
    </source>
</evidence>
<dbReference type="Proteomes" id="UP000184474">
    <property type="component" value="Unassembled WGS sequence"/>
</dbReference>
<name>A0A1M6STV6_REIAG</name>
<dbReference type="SUPFAM" id="SSF52733">
    <property type="entry name" value="Nicotinate mononucleotide:5,6-dimethylbenzimidazole phosphoribosyltransferase (CobT)"/>
    <property type="match status" value="1"/>
</dbReference>
<feature type="transmembrane region" description="Helical" evidence="11">
    <location>
        <begin position="229"/>
        <end position="248"/>
    </location>
</feature>
<evidence type="ECO:0000256" key="9">
    <source>
        <dbReference type="ARBA" id="ARBA00047340"/>
    </source>
</evidence>
<dbReference type="EMBL" id="FRAA01000005">
    <property type="protein sequence ID" value="SHK48096.1"/>
    <property type="molecule type" value="Genomic_DNA"/>
</dbReference>
<evidence type="ECO:0000313" key="13">
    <source>
        <dbReference type="Proteomes" id="UP000184474"/>
    </source>
</evidence>
<dbReference type="NCBIfam" id="NF000996">
    <property type="entry name" value="PRK00105.1"/>
    <property type="match status" value="1"/>
</dbReference>
<keyword evidence="11" id="KW-1133">Transmembrane helix</keyword>
<dbReference type="Gene3D" id="3.40.50.10210">
    <property type="match status" value="1"/>
</dbReference>
<dbReference type="Pfam" id="PF02277">
    <property type="entry name" value="DBI_PRT"/>
    <property type="match status" value="1"/>
</dbReference>
<evidence type="ECO:0000313" key="12">
    <source>
        <dbReference type="EMBL" id="SHK48096.1"/>
    </source>
</evidence>
<feature type="active site" description="Proton acceptor" evidence="10">
    <location>
        <position position="313"/>
    </location>
</feature>
<dbReference type="GO" id="GO:0009236">
    <property type="term" value="P:cobalamin biosynthetic process"/>
    <property type="evidence" value="ECO:0007669"/>
    <property type="project" value="UniProtKB-UniRule"/>
</dbReference>
<dbReference type="CDD" id="cd02439">
    <property type="entry name" value="DMB-PRT_CobT"/>
    <property type="match status" value="1"/>
</dbReference>
<evidence type="ECO:0000256" key="2">
    <source>
        <dbReference type="ARBA" id="ARBA00007110"/>
    </source>
</evidence>
<dbReference type="AlphaFoldDB" id="A0A1M6STV6"/>
<protein>
    <recommendedName>
        <fullName evidence="4 10">Nicotinate-nucleotide--dimethylbenzimidazole phosphoribosyltransferase</fullName>
        <shortName evidence="10">NN:DBI PRT</shortName>
        <ecNumber evidence="3 10">2.4.2.21</ecNumber>
    </recommendedName>
    <alternativeName>
        <fullName evidence="8 10">N(1)-alpha-phosphoribosyltransferase</fullName>
    </alternativeName>
</protein>
<evidence type="ECO:0000256" key="1">
    <source>
        <dbReference type="ARBA" id="ARBA00005049"/>
    </source>
</evidence>
<evidence type="ECO:0000256" key="7">
    <source>
        <dbReference type="ARBA" id="ARBA00022679"/>
    </source>
</evidence>
<dbReference type="NCBIfam" id="TIGR03160">
    <property type="entry name" value="cobT_DBIPRT"/>
    <property type="match status" value="1"/>
</dbReference>
<accession>A0A1M6STV6</accession>
<reference evidence="13" key="1">
    <citation type="submission" date="2016-11" db="EMBL/GenBank/DDBJ databases">
        <authorList>
            <person name="Varghese N."/>
            <person name="Submissions S."/>
        </authorList>
    </citation>
    <scope>NUCLEOTIDE SEQUENCE [LARGE SCALE GENOMIC DNA]</scope>
    <source>
        <strain evidence="13">DSM 26134</strain>
    </source>
</reference>
<keyword evidence="6 10" id="KW-0328">Glycosyltransferase</keyword>
<evidence type="ECO:0000256" key="4">
    <source>
        <dbReference type="ARBA" id="ARBA00015486"/>
    </source>
</evidence>
<gene>
    <name evidence="10" type="primary">cobT</name>
    <name evidence="12" type="ORF">SAMN04488028_105151</name>
</gene>
<evidence type="ECO:0000256" key="10">
    <source>
        <dbReference type="HAMAP-Rule" id="MF_00230"/>
    </source>
</evidence>
<keyword evidence="5 10" id="KW-0169">Cobalamin biosynthesis</keyword>
<dbReference type="FunFam" id="3.40.50.10210:FF:000001">
    <property type="entry name" value="Nicotinate-nucleotide--dimethylbenzimidazole phosphoribosyltransferase"/>
    <property type="match status" value="1"/>
</dbReference>
<organism evidence="12 13">
    <name type="scientific">Reichenbachiella agariperforans</name>
    <dbReference type="NCBI Taxonomy" id="156994"/>
    <lineage>
        <taxon>Bacteria</taxon>
        <taxon>Pseudomonadati</taxon>
        <taxon>Bacteroidota</taxon>
        <taxon>Cytophagia</taxon>
        <taxon>Cytophagales</taxon>
        <taxon>Reichenbachiellaceae</taxon>
        <taxon>Reichenbachiella</taxon>
    </lineage>
</organism>
<evidence type="ECO:0000256" key="6">
    <source>
        <dbReference type="ARBA" id="ARBA00022676"/>
    </source>
</evidence>
<dbReference type="HAMAP" id="MF_00230">
    <property type="entry name" value="CobT"/>
    <property type="match status" value="1"/>
</dbReference>
<dbReference type="PANTHER" id="PTHR43463:SF1">
    <property type="entry name" value="NICOTINATE-NUCLEOTIDE--DIMETHYLBENZIMIDAZOLE PHOSPHORIBOSYLTRANSFERASE"/>
    <property type="match status" value="1"/>
</dbReference>
<proteinExistence type="inferred from homology"/>
<comment type="similarity">
    <text evidence="2 10">Belongs to the CobT family.</text>
</comment>
<keyword evidence="11" id="KW-0472">Membrane</keyword>
<evidence type="ECO:0000256" key="8">
    <source>
        <dbReference type="ARBA" id="ARBA00030686"/>
    </source>
</evidence>
<dbReference type="PANTHER" id="PTHR43463">
    <property type="entry name" value="NICOTINATE-NUCLEOTIDE--DIMETHYLBENZIMIDAZOLE PHOSPHORIBOSYLTRANSFERASE"/>
    <property type="match status" value="1"/>
</dbReference>
<dbReference type="GO" id="GO:0008939">
    <property type="term" value="F:nicotinate-nucleotide-dimethylbenzimidazole phosphoribosyltransferase activity"/>
    <property type="evidence" value="ECO:0007669"/>
    <property type="project" value="UniProtKB-UniRule"/>
</dbReference>
<keyword evidence="7 10" id="KW-0808">Transferase</keyword>
<dbReference type="InterPro" id="IPR036087">
    <property type="entry name" value="Nict_dMeBzImd_PRibTrfase_sf"/>
</dbReference>
<comment type="function">
    <text evidence="10">Catalyzes the synthesis of alpha-ribazole-5'-phosphate from nicotinate mononucleotide (NAMN) and 5,6-dimethylbenzimidazole (DMB).</text>
</comment>
<dbReference type="EC" id="2.4.2.21" evidence="3 10"/>
<dbReference type="InterPro" id="IPR017846">
    <property type="entry name" value="Nict_dMeBzImd_PRibTrfase_bact"/>
</dbReference>
<dbReference type="STRING" id="156994.SAMN04488028_105151"/>
<evidence type="ECO:0000256" key="11">
    <source>
        <dbReference type="SAM" id="Phobius"/>
    </source>
</evidence>
<evidence type="ECO:0000256" key="3">
    <source>
        <dbReference type="ARBA" id="ARBA00011991"/>
    </source>
</evidence>